<dbReference type="Proteomes" id="UP001491715">
    <property type="component" value="Unassembled WGS sequence"/>
</dbReference>
<accession>A0ABV0HWC0</accession>
<keyword evidence="2" id="KW-1185">Reference proteome</keyword>
<comment type="caution">
    <text evidence="1">The sequence shown here is derived from an EMBL/GenBank/DDBJ whole genome shotgun (WGS) entry which is preliminary data.</text>
</comment>
<dbReference type="Gene3D" id="3.30.565.10">
    <property type="entry name" value="Histidine kinase-like ATPase, C-terminal domain"/>
    <property type="match status" value="1"/>
</dbReference>
<dbReference type="SUPFAM" id="SSF55874">
    <property type="entry name" value="ATPase domain of HSP90 chaperone/DNA topoisomerase II/histidine kinase"/>
    <property type="match status" value="1"/>
</dbReference>
<protein>
    <submittedName>
        <fullName evidence="1">Uncharacterized protein</fullName>
    </submittedName>
</protein>
<gene>
    <name evidence="1" type="ORF">ABHZ06_10070</name>
</gene>
<dbReference type="InterPro" id="IPR036890">
    <property type="entry name" value="HATPase_C_sf"/>
</dbReference>
<sequence length="67" mass="7615">MKFTAAGSITVAYGMPENGYILFYVTDTGTGISSYNAQGIFNRFVNWLPLSRVSDWEWPFRKTLRGN</sequence>
<dbReference type="EMBL" id="JBDQBE010000009">
    <property type="protein sequence ID" value="MEO4938208.1"/>
    <property type="molecule type" value="Genomic_DNA"/>
</dbReference>
<organism evidence="1 2">
    <name type="scientific">Bacteroides humanifaecis</name>
    <dbReference type="NCBI Taxonomy" id="2792859"/>
    <lineage>
        <taxon>Bacteria</taxon>
        <taxon>Pseudomonadati</taxon>
        <taxon>Bacteroidota</taxon>
        <taxon>Bacteroidia</taxon>
        <taxon>Bacteroidales</taxon>
        <taxon>Bacteroidaceae</taxon>
        <taxon>Bacteroides</taxon>
    </lineage>
</organism>
<reference evidence="1 2" key="1">
    <citation type="submission" date="2024-05" db="EMBL/GenBank/DDBJ databases">
        <title>Human gut microbiome strain richness.</title>
        <authorList>
            <person name="Chen-Liaw A."/>
        </authorList>
    </citation>
    <scope>NUCLEOTIDE SEQUENCE [LARGE SCALE GENOMIC DNA]</scope>
    <source>
        <strain evidence="1 2">1001271st1_B1_1001271B_150615</strain>
    </source>
</reference>
<dbReference type="RefSeq" id="WP_323802001.1">
    <property type="nucleotide sequence ID" value="NZ_CP084680.1"/>
</dbReference>
<name>A0ABV0HWC0_9BACE</name>
<evidence type="ECO:0000313" key="2">
    <source>
        <dbReference type="Proteomes" id="UP001491715"/>
    </source>
</evidence>
<evidence type="ECO:0000313" key="1">
    <source>
        <dbReference type="EMBL" id="MEO4938208.1"/>
    </source>
</evidence>
<proteinExistence type="predicted"/>